<evidence type="ECO:0000256" key="1">
    <source>
        <dbReference type="SAM" id="MobiDB-lite"/>
    </source>
</evidence>
<dbReference type="Proteomes" id="UP001056610">
    <property type="component" value="Chromosome"/>
</dbReference>
<name>A0ABY4QGL7_9MYCO</name>
<keyword evidence="4" id="KW-1185">Reference proteome</keyword>
<reference evidence="3" key="1">
    <citation type="submission" date="2022-05" db="EMBL/GenBank/DDBJ databases">
        <title>A methanotrophic Mycobacterium dominates a cave microbial ecosystem.</title>
        <authorList>
            <person name="Van Spanning R.J.M."/>
            <person name="Guan Q."/>
            <person name="Melkonian C."/>
            <person name="Gallant J."/>
            <person name="Polerecky L."/>
            <person name="Flot J.-F."/>
            <person name="Brandt B.W."/>
            <person name="Braster M."/>
            <person name="Iturbe Espinoza P."/>
            <person name="Aerts J."/>
            <person name="Meima-Franke M."/>
            <person name="Piersma S.R."/>
            <person name="Bunduc C."/>
            <person name="Ummels R."/>
            <person name="Pain A."/>
            <person name="Fleming E.J."/>
            <person name="van der Wel N."/>
            <person name="Gherman V.D."/>
            <person name="Sarbu S.M."/>
            <person name="Bodelier P.L.E."/>
            <person name="Bitter W."/>
        </authorList>
    </citation>
    <scope>NUCLEOTIDE SEQUENCE</scope>
    <source>
        <strain evidence="3">Sulfur Cave</strain>
    </source>
</reference>
<dbReference type="RefSeq" id="WP_249762890.1">
    <property type="nucleotide sequence ID" value="NZ_CAJUXY010000071.1"/>
</dbReference>
<evidence type="ECO:0000313" key="3">
    <source>
        <dbReference type="EMBL" id="UQX10108.1"/>
    </source>
</evidence>
<gene>
    <name evidence="3" type="ORF">M5I08_18160</name>
</gene>
<dbReference type="InterPro" id="IPR007969">
    <property type="entry name" value="DUF732"/>
</dbReference>
<dbReference type="Pfam" id="PF05305">
    <property type="entry name" value="DUF732"/>
    <property type="match status" value="1"/>
</dbReference>
<evidence type="ECO:0000313" key="4">
    <source>
        <dbReference type="Proteomes" id="UP001056610"/>
    </source>
</evidence>
<feature type="region of interest" description="Disordered" evidence="1">
    <location>
        <begin position="153"/>
        <end position="175"/>
    </location>
</feature>
<protein>
    <submittedName>
        <fullName evidence="3">DUF732 domain-containing protein</fullName>
    </submittedName>
</protein>
<sequence length="175" mass="18088">MTLWIAEHCEDVGWGSGALALDFDFVGHDVILAALSQAWFLYDNGAAISDDGQMRRLLLLLGIIATVGSGVPAHADPAVDASFLDALTKAGITFSNGPSAVNAGKAACGLMDQGQPEIDVVQHVTEQNPGISMTSAAKFTAIAASAYCPQHLQRASDNGAEPPPNRADISGGRGE</sequence>
<evidence type="ECO:0000259" key="2">
    <source>
        <dbReference type="Pfam" id="PF05305"/>
    </source>
</evidence>
<proteinExistence type="predicted"/>
<organism evidence="3 4">
    <name type="scientific">Candidatus Mycobacterium methanotrophicum</name>
    <dbReference type="NCBI Taxonomy" id="2943498"/>
    <lineage>
        <taxon>Bacteria</taxon>
        <taxon>Bacillati</taxon>
        <taxon>Actinomycetota</taxon>
        <taxon>Actinomycetes</taxon>
        <taxon>Mycobacteriales</taxon>
        <taxon>Mycobacteriaceae</taxon>
        <taxon>Mycobacterium</taxon>
    </lineage>
</organism>
<dbReference type="EMBL" id="CP097320">
    <property type="protein sequence ID" value="UQX10108.1"/>
    <property type="molecule type" value="Genomic_DNA"/>
</dbReference>
<accession>A0ABY4QGL7</accession>
<feature type="domain" description="DUF732" evidence="2">
    <location>
        <begin position="80"/>
        <end position="150"/>
    </location>
</feature>